<dbReference type="EMBL" id="VDFW01000029">
    <property type="protein sequence ID" value="TNC22116.1"/>
    <property type="molecule type" value="Genomic_DNA"/>
</dbReference>
<reference evidence="1 2" key="1">
    <citation type="submission" date="2019-06" db="EMBL/GenBank/DDBJ databases">
        <title>Amycolatopsis alkalitolerans sp. nov., isolated from Gastrodia elata Blume.</title>
        <authorList>
            <person name="Narsing Rao M.P."/>
            <person name="Li W.J."/>
        </authorList>
    </citation>
    <scope>NUCLEOTIDE SEQUENCE [LARGE SCALE GENOMIC DNA]</scope>
    <source>
        <strain evidence="1 2">SYSUP0005</strain>
    </source>
</reference>
<dbReference type="AlphaFoldDB" id="A0A5C4LSW7"/>
<dbReference type="RefSeq" id="WP_139099522.1">
    <property type="nucleotide sequence ID" value="NZ_VDFW01000029.1"/>
</dbReference>
<accession>A0A5C4LSW7</accession>
<dbReference type="Proteomes" id="UP000305546">
    <property type="component" value="Unassembled WGS sequence"/>
</dbReference>
<dbReference type="OrthoDB" id="9957865at2"/>
<evidence type="ECO:0000313" key="1">
    <source>
        <dbReference type="EMBL" id="TNC22116.1"/>
    </source>
</evidence>
<protein>
    <submittedName>
        <fullName evidence="1">Uncharacterized protein</fullName>
    </submittedName>
</protein>
<comment type="caution">
    <text evidence="1">The sequence shown here is derived from an EMBL/GenBank/DDBJ whole genome shotgun (WGS) entry which is preliminary data.</text>
</comment>
<sequence>MPDVPGVYRVVMRFRGNEIDCLVALRAEAGEPWLACADVIVDGGSPLTVLAAALAYGLEISASLAATSSARGSAVDS</sequence>
<name>A0A5C4LSW7_9PSEU</name>
<organism evidence="1 2">
    <name type="scientific">Amycolatopsis alkalitolerans</name>
    <dbReference type="NCBI Taxonomy" id="2547244"/>
    <lineage>
        <taxon>Bacteria</taxon>
        <taxon>Bacillati</taxon>
        <taxon>Actinomycetota</taxon>
        <taxon>Actinomycetes</taxon>
        <taxon>Pseudonocardiales</taxon>
        <taxon>Pseudonocardiaceae</taxon>
        <taxon>Amycolatopsis</taxon>
    </lineage>
</organism>
<gene>
    <name evidence="1" type="ORF">FG385_26575</name>
</gene>
<evidence type="ECO:0000313" key="2">
    <source>
        <dbReference type="Proteomes" id="UP000305546"/>
    </source>
</evidence>
<proteinExistence type="predicted"/>
<keyword evidence="2" id="KW-1185">Reference proteome</keyword>